<accession>A0ACC2PCN9</accession>
<name>A0ACC2PCN9_9HYME</name>
<sequence length="1643" mass="179472">MSAGTQGEIRVGPSHQAHLPEYRPGIPPGELLPDPEFSKEREELRWIPAMTMDMDLLMYLRAARSVAAFAGMCDGGSPDNCTAASRDDTTINALDTLHDSGYDAGRALQALYKCAVPKGIDKKWSEEETKRFVKGLRQFGKNFSRIRKDLLPHKDTPELVEFYYLWKKTPGANNNRPHRRRRQGSLRRIRNTRNSRAGTPKEEAATPTSGETPPASASSNSKEGSSSTSLAGTPGVESESSSSNGAGPIGPTHSSSTTASSNSSSNPAPGEVSSVTEDDNSEEDSDSRDTNTNGVSHSCQHCFSSSSKDYQVTGKDRLLLCAECRAHLKKTGELPPAPPYLFRPVPAESPDSPGRMRTRNKAKETPRASRPRRTGETPKKGHKRLTTDEQDEDKESQKRKRGADRPESPSESLTTDSNSLMDEPERDTETEAPENNIHSNSNPPIVTNTVANVSTTSCSTGTTSLTIAGHPVEINPVSPATTPPPEPCEPPPPILTPISPPQPLQQTQLHPQPPMQPLIQSLPISVPVIHAPLPPVKEEPMDTTPEQQQQHQQPPLPPLPPPLPQQQQPRPPLQSQTSTIPPPPPPPIPPSSQSQHQPSQLAHNVPQPLPLNEINNQNIPRNLSQSIGSPAPVALSIASMAGPPMPQSAPAIISGPASSMAMPSSTTTQSHPLNMQYGSAPSSIITASSQPPSLGVPPPSLQIPPGLSMPPLPPPPPSLLQSVRDLSQPHPENMSTTSAGAPPPPIPTSLAMPPLGGPPPLNLSIPQNLPPQLPPISGSPQPLGLTVLPPDNRTMPDRIMPDDRLPSDRMRDSRITDRIQDRINDRMPQERISQDRVPQDRMAQDRMSQDRMPERMPDRMQDRIQDRIQDRMPSDRMPSDRMPERLGPEREDREPELPPRDQPLQQARPEPLNMFQPIQPPPPPMLPGDRAPLYSLAGTPPMEPQNLKIKQEILPPEPDPLQSLKEVKVPGFQTSFPGPSLDNIKKDPDGASGHGGSSSNNSKPPTPSKHSSSSSSSNHHQAPQMQSVVASPQPSMPHPPTSIPQPVMHPIQQTSPHMAHPFHPHHPLMHHSFLAAMHPYHPHAYPGYPTVAGYPAFPAYAYGPVPHAIPPPSPQRSEATTMMTAHHSSTTSSVSTREEGDNLIATHHHHSSSSMHQATTLHHDKLLTISSHSSHSHSHSQQHSSSSSTSSRSKPSSLMSSAACLTSSSSLHSHHHRPLQSQLGPPPPQPPPQEPKIEPDLMEPEPEEPPSPRTGPSPEPRIEDSECHRSQSAIFLRHWNRGENNSCTRTDLTFKPVPDSKLARKRDERSRKQAEREREERDRAQAQQARKMATPEKQPECKPPSRGPLEPVVSPYDRYATRPTAYADTPALRQLSEYARPHAAFSPARHPGPDAMLHYMYGPGARERFELEHLEREKREREIRDLRERELNDRFKEELLKGAPRPIAAPVDPHWLEIQRRYAASGGLAPPGPSAPPQSLHQFGLYAVPPGPSQLDRERLERLGMAANAAAAAAAGAPTGSAGAPHPGASHPHGQLDERLALAADPMAAAAAAGFPLPAAGNYPRPGLIGREPLALHPAELLGRPYADMAAHHEQIQRHLMMERDRFPPHVSLVAHHEEYIRQQRERELKVRAMEEATRGSRP</sequence>
<comment type="caution">
    <text evidence="1">The sequence shown here is derived from an EMBL/GenBank/DDBJ whole genome shotgun (WGS) entry which is preliminary data.</text>
</comment>
<reference evidence="1" key="1">
    <citation type="submission" date="2023-04" db="EMBL/GenBank/DDBJ databases">
        <title>A chromosome-level genome assembly of the parasitoid wasp Eretmocerus hayati.</title>
        <authorList>
            <person name="Zhong Y."/>
            <person name="Liu S."/>
            <person name="Liu Y."/>
        </authorList>
    </citation>
    <scope>NUCLEOTIDE SEQUENCE</scope>
    <source>
        <strain evidence="1">ZJU_SS_LIU_2023</strain>
    </source>
</reference>
<proteinExistence type="predicted"/>
<evidence type="ECO:0000313" key="1">
    <source>
        <dbReference type="EMBL" id="KAJ8680217.1"/>
    </source>
</evidence>
<evidence type="ECO:0000313" key="2">
    <source>
        <dbReference type="Proteomes" id="UP001239111"/>
    </source>
</evidence>
<dbReference type="EMBL" id="CM056742">
    <property type="protein sequence ID" value="KAJ8680217.1"/>
    <property type="molecule type" value="Genomic_DNA"/>
</dbReference>
<gene>
    <name evidence="1" type="ORF">QAD02_016004</name>
</gene>
<protein>
    <submittedName>
        <fullName evidence="1">Uncharacterized protein</fullName>
    </submittedName>
</protein>
<organism evidence="1 2">
    <name type="scientific">Eretmocerus hayati</name>
    <dbReference type="NCBI Taxonomy" id="131215"/>
    <lineage>
        <taxon>Eukaryota</taxon>
        <taxon>Metazoa</taxon>
        <taxon>Ecdysozoa</taxon>
        <taxon>Arthropoda</taxon>
        <taxon>Hexapoda</taxon>
        <taxon>Insecta</taxon>
        <taxon>Pterygota</taxon>
        <taxon>Neoptera</taxon>
        <taxon>Endopterygota</taxon>
        <taxon>Hymenoptera</taxon>
        <taxon>Apocrita</taxon>
        <taxon>Proctotrupomorpha</taxon>
        <taxon>Chalcidoidea</taxon>
        <taxon>Aphelinidae</taxon>
        <taxon>Aphelininae</taxon>
        <taxon>Eretmocerus</taxon>
    </lineage>
</organism>
<dbReference type="Proteomes" id="UP001239111">
    <property type="component" value="Chromosome 2"/>
</dbReference>
<keyword evidence="2" id="KW-1185">Reference proteome</keyword>